<sequence length="63" mass="6888">EKLDILGVTTDNEFIRTASCDQIKVKKALQSPDKSLFLLGLNWITGLGAEVSLSDKEITVPIN</sequence>
<gene>
    <name evidence="1" type="ORF">BB558_007471</name>
</gene>
<evidence type="ECO:0000313" key="1">
    <source>
        <dbReference type="EMBL" id="PVZ96609.1"/>
    </source>
</evidence>
<proteinExistence type="predicted"/>
<protein>
    <submittedName>
        <fullName evidence="1">Uncharacterized protein</fullName>
    </submittedName>
</protein>
<name>A0A2U1IUY3_SMIAN</name>
<accession>A0A2U1IUY3</accession>
<dbReference type="AlphaFoldDB" id="A0A2U1IUY3"/>
<organism evidence="1 2">
    <name type="scientific">Smittium angustum</name>
    <dbReference type="NCBI Taxonomy" id="133377"/>
    <lineage>
        <taxon>Eukaryota</taxon>
        <taxon>Fungi</taxon>
        <taxon>Fungi incertae sedis</taxon>
        <taxon>Zoopagomycota</taxon>
        <taxon>Kickxellomycotina</taxon>
        <taxon>Harpellomycetes</taxon>
        <taxon>Harpellales</taxon>
        <taxon>Legeriomycetaceae</taxon>
        <taxon>Smittium</taxon>
    </lineage>
</organism>
<keyword evidence="2" id="KW-1185">Reference proteome</keyword>
<dbReference type="Proteomes" id="UP000245591">
    <property type="component" value="Unassembled WGS sequence"/>
</dbReference>
<evidence type="ECO:0000313" key="2">
    <source>
        <dbReference type="Proteomes" id="UP000245591"/>
    </source>
</evidence>
<feature type="non-terminal residue" evidence="1">
    <location>
        <position position="1"/>
    </location>
</feature>
<dbReference type="EMBL" id="MBFU01001230">
    <property type="protein sequence ID" value="PVZ96609.1"/>
    <property type="molecule type" value="Genomic_DNA"/>
</dbReference>
<reference evidence="1 2" key="1">
    <citation type="journal article" date="2018" name="MBio">
        <title>Comparative Genomics Reveals the Core Gene Toolbox for the Fungus-Insect Symbiosis.</title>
        <authorList>
            <person name="Wang Y."/>
            <person name="Stata M."/>
            <person name="Wang W."/>
            <person name="Stajich J.E."/>
            <person name="White M.M."/>
            <person name="Moncalvo J.M."/>
        </authorList>
    </citation>
    <scope>NUCLEOTIDE SEQUENCE [LARGE SCALE GENOMIC DNA]</scope>
    <source>
        <strain evidence="1 2">AUS-126-30</strain>
    </source>
</reference>
<comment type="caution">
    <text evidence="1">The sequence shown here is derived from an EMBL/GenBank/DDBJ whole genome shotgun (WGS) entry which is preliminary data.</text>
</comment>